<proteinExistence type="predicted"/>
<protein>
    <submittedName>
        <fullName evidence="2">Uncharacterized protein</fullName>
    </submittedName>
</protein>
<organism evidence="2 3">
    <name type="scientific">Mycena albidolilacea</name>
    <dbReference type="NCBI Taxonomy" id="1033008"/>
    <lineage>
        <taxon>Eukaryota</taxon>
        <taxon>Fungi</taxon>
        <taxon>Dikarya</taxon>
        <taxon>Basidiomycota</taxon>
        <taxon>Agaricomycotina</taxon>
        <taxon>Agaricomycetes</taxon>
        <taxon>Agaricomycetidae</taxon>
        <taxon>Agaricales</taxon>
        <taxon>Marasmiineae</taxon>
        <taxon>Mycenaceae</taxon>
        <taxon>Mycena</taxon>
    </lineage>
</organism>
<evidence type="ECO:0000313" key="3">
    <source>
        <dbReference type="Proteomes" id="UP001218218"/>
    </source>
</evidence>
<evidence type="ECO:0000313" key="2">
    <source>
        <dbReference type="EMBL" id="KAJ7358251.1"/>
    </source>
</evidence>
<comment type="caution">
    <text evidence="2">The sequence shown here is derived from an EMBL/GenBank/DDBJ whole genome shotgun (WGS) entry which is preliminary data.</text>
</comment>
<gene>
    <name evidence="2" type="ORF">DFH08DRAFT_953430</name>
</gene>
<dbReference type="AlphaFoldDB" id="A0AAD7AGN3"/>
<evidence type="ECO:0000256" key="1">
    <source>
        <dbReference type="SAM" id="MobiDB-lite"/>
    </source>
</evidence>
<feature type="compositionally biased region" description="Basic residues" evidence="1">
    <location>
        <begin position="131"/>
        <end position="141"/>
    </location>
</feature>
<name>A0AAD7AGN3_9AGAR</name>
<reference evidence="2" key="1">
    <citation type="submission" date="2023-03" db="EMBL/GenBank/DDBJ databases">
        <title>Massive genome expansion in bonnet fungi (Mycena s.s.) driven by repeated elements and novel gene families across ecological guilds.</title>
        <authorList>
            <consortium name="Lawrence Berkeley National Laboratory"/>
            <person name="Harder C.B."/>
            <person name="Miyauchi S."/>
            <person name="Viragh M."/>
            <person name="Kuo A."/>
            <person name="Thoen E."/>
            <person name="Andreopoulos B."/>
            <person name="Lu D."/>
            <person name="Skrede I."/>
            <person name="Drula E."/>
            <person name="Henrissat B."/>
            <person name="Morin E."/>
            <person name="Kohler A."/>
            <person name="Barry K."/>
            <person name="LaButti K."/>
            <person name="Morin E."/>
            <person name="Salamov A."/>
            <person name="Lipzen A."/>
            <person name="Mereny Z."/>
            <person name="Hegedus B."/>
            <person name="Baldrian P."/>
            <person name="Stursova M."/>
            <person name="Weitz H."/>
            <person name="Taylor A."/>
            <person name="Grigoriev I.V."/>
            <person name="Nagy L.G."/>
            <person name="Martin F."/>
            <person name="Kauserud H."/>
        </authorList>
    </citation>
    <scope>NUCLEOTIDE SEQUENCE</scope>
    <source>
        <strain evidence="2">CBHHK002</strain>
    </source>
</reference>
<dbReference type="EMBL" id="JARIHO010000007">
    <property type="protein sequence ID" value="KAJ7358251.1"/>
    <property type="molecule type" value="Genomic_DNA"/>
</dbReference>
<dbReference type="Proteomes" id="UP001218218">
    <property type="component" value="Unassembled WGS sequence"/>
</dbReference>
<keyword evidence="3" id="KW-1185">Reference proteome</keyword>
<sequence>MQQRAGVTACAARPPARAASLPFHHTELVELVQRRHPHPYRPKSCGGSRLRIAPPHRVGCDVRHLPFVSSSLLSPLAPPAHPRALHPKRSRDVSAAPLPFSILTRIRQGASSSSPTSTDRELRGVAASGSSHHRTARHGSRTRFPAIPVPLFPIRDFVGLRRRHECDRGGGEERLWGETE</sequence>
<feature type="region of interest" description="Disordered" evidence="1">
    <location>
        <begin position="107"/>
        <end position="142"/>
    </location>
</feature>
<accession>A0AAD7AGN3</accession>